<dbReference type="InterPro" id="IPR017853">
    <property type="entry name" value="GH"/>
</dbReference>
<keyword evidence="1" id="KW-1133">Transmembrane helix</keyword>
<keyword evidence="4" id="KW-1185">Reference proteome</keyword>
<keyword evidence="3" id="KW-0378">Hydrolase</keyword>
<dbReference type="PANTHER" id="PTHR42732:SF1">
    <property type="entry name" value="BETA-MANNOSIDASE"/>
    <property type="match status" value="1"/>
</dbReference>
<accession>A0A238XRP5</accession>
<dbReference type="Proteomes" id="UP000198310">
    <property type="component" value="Unassembled WGS sequence"/>
</dbReference>
<dbReference type="SUPFAM" id="SSF51445">
    <property type="entry name" value="(Trans)glycosidases"/>
    <property type="match status" value="1"/>
</dbReference>
<reference evidence="4" key="1">
    <citation type="submission" date="2017-06" db="EMBL/GenBank/DDBJ databases">
        <authorList>
            <person name="Varghese N."/>
            <person name="Submissions S."/>
        </authorList>
    </citation>
    <scope>NUCLEOTIDE SEQUENCE [LARGE SCALE GENOMIC DNA]</scope>
    <source>
        <strain evidence="4">DSM 28041</strain>
    </source>
</reference>
<protein>
    <submittedName>
        <fullName evidence="3">Glycosyl hydrolases family 2, TIM barrel domain</fullName>
    </submittedName>
</protein>
<dbReference type="InterPro" id="IPR006103">
    <property type="entry name" value="Glyco_hydro_2_cat"/>
</dbReference>
<evidence type="ECO:0000259" key="2">
    <source>
        <dbReference type="Pfam" id="PF02836"/>
    </source>
</evidence>
<sequence length="459" mass="51534">MSLPVLSHALQRRWLIIVLLVIATCITFLLVKAARHSPANASFQNVPPGVTPVQVVRTAQGYQLLRGGKPYFIKGGAGLQHYDQLRAAGANSVRLWSADYADERMDEAQRQGLTVMLGLWLVHESKKFDYYDTKAVERQKRSIRQQVLRYRHHPALLAWSIGNEVNFESANPQLYQAINDIAQMIHELDPYHPVTTTLTSTLDNFNRVLRLCPEVDFLSVNAFGNLFTLAERLEEAGWKGPYIVTEFGARGYWESPRRSWGAAVEQSSTEKAAFTKERYVEAVQGKSAKCLGSYVFFWGNKFEYTSTWFSLFAPAGEKTATVDVMQELWTQQPPHNLAPRISALRFADEYLSKGLHLTPGVDYRAHLVAQDPENDALRYVWEVLPDLDVMSKPIPDTSPEAVDNSIQPLSNGQVVVHVPTAPGAYRLFVSVFDGKGSVATANVPFYVGSYPRTNRVAIR</sequence>
<dbReference type="PANTHER" id="PTHR42732">
    <property type="entry name" value="BETA-GALACTOSIDASE"/>
    <property type="match status" value="1"/>
</dbReference>
<feature type="transmembrane region" description="Helical" evidence="1">
    <location>
        <begin position="12"/>
        <end position="31"/>
    </location>
</feature>
<evidence type="ECO:0000313" key="3">
    <source>
        <dbReference type="EMBL" id="SNR61181.1"/>
    </source>
</evidence>
<organism evidence="3 4">
    <name type="scientific">Hymenobacter mucosus</name>
    <dbReference type="NCBI Taxonomy" id="1411120"/>
    <lineage>
        <taxon>Bacteria</taxon>
        <taxon>Pseudomonadati</taxon>
        <taxon>Bacteroidota</taxon>
        <taxon>Cytophagia</taxon>
        <taxon>Cytophagales</taxon>
        <taxon>Hymenobacteraceae</taxon>
        <taxon>Hymenobacter</taxon>
    </lineage>
</organism>
<proteinExistence type="predicted"/>
<dbReference type="GO" id="GO:0005975">
    <property type="term" value="P:carbohydrate metabolic process"/>
    <property type="evidence" value="ECO:0007669"/>
    <property type="project" value="InterPro"/>
</dbReference>
<dbReference type="Pfam" id="PF02836">
    <property type="entry name" value="Glyco_hydro_2_C"/>
    <property type="match status" value="1"/>
</dbReference>
<keyword evidence="1" id="KW-0812">Transmembrane</keyword>
<feature type="domain" description="Glycoside hydrolase family 2 catalytic" evidence="2">
    <location>
        <begin position="105"/>
        <end position="249"/>
    </location>
</feature>
<evidence type="ECO:0000256" key="1">
    <source>
        <dbReference type="SAM" id="Phobius"/>
    </source>
</evidence>
<dbReference type="GO" id="GO:0004553">
    <property type="term" value="F:hydrolase activity, hydrolyzing O-glycosyl compounds"/>
    <property type="evidence" value="ECO:0007669"/>
    <property type="project" value="InterPro"/>
</dbReference>
<dbReference type="EMBL" id="FZNS01000004">
    <property type="protein sequence ID" value="SNR61181.1"/>
    <property type="molecule type" value="Genomic_DNA"/>
</dbReference>
<dbReference type="Gene3D" id="3.20.20.80">
    <property type="entry name" value="Glycosidases"/>
    <property type="match status" value="1"/>
</dbReference>
<dbReference type="RefSeq" id="WP_143437121.1">
    <property type="nucleotide sequence ID" value="NZ_FZNS01000004.1"/>
</dbReference>
<dbReference type="InterPro" id="IPR051913">
    <property type="entry name" value="GH2_Domain-Containing"/>
</dbReference>
<evidence type="ECO:0000313" key="4">
    <source>
        <dbReference type="Proteomes" id="UP000198310"/>
    </source>
</evidence>
<gene>
    <name evidence="3" type="ORF">SAMN06269173_104304</name>
</gene>
<name>A0A238XRP5_9BACT</name>
<dbReference type="AlphaFoldDB" id="A0A238XRP5"/>
<keyword evidence="1" id="KW-0472">Membrane</keyword>